<proteinExistence type="predicted"/>
<feature type="transmembrane region" description="Helical" evidence="3">
    <location>
        <begin position="73"/>
        <end position="93"/>
    </location>
</feature>
<gene>
    <name evidence="4" type="ORF">Cni_G09555</name>
</gene>
<evidence type="ECO:0000256" key="1">
    <source>
        <dbReference type="SAM" id="Coils"/>
    </source>
</evidence>
<evidence type="ECO:0000256" key="3">
    <source>
        <dbReference type="SAM" id="Phobius"/>
    </source>
</evidence>
<feature type="region of interest" description="Disordered" evidence="2">
    <location>
        <begin position="125"/>
        <end position="202"/>
    </location>
</feature>
<keyword evidence="3" id="KW-0812">Transmembrane</keyword>
<evidence type="ECO:0000313" key="4">
    <source>
        <dbReference type="EMBL" id="WOL00842.1"/>
    </source>
</evidence>
<name>A0AAQ3K5V4_9LILI</name>
<keyword evidence="3" id="KW-1133">Transmembrane helix</keyword>
<evidence type="ECO:0000256" key="2">
    <source>
        <dbReference type="SAM" id="MobiDB-lite"/>
    </source>
</evidence>
<accession>A0AAQ3K5V4</accession>
<dbReference type="Proteomes" id="UP001327560">
    <property type="component" value="Chromosome 3"/>
</dbReference>
<reference evidence="4 5" key="1">
    <citation type="submission" date="2023-10" db="EMBL/GenBank/DDBJ databases">
        <title>Chromosome-scale genome assembly provides insights into flower coloration mechanisms of Canna indica.</title>
        <authorList>
            <person name="Li C."/>
        </authorList>
    </citation>
    <scope>NUCLEOTIDE SEQUENCE [LARGE SCALE GENOMIC DNA]</scope>
    <source>
        <tissue evidence="4">Flower</tissue>
    </source>
</reference>
<dbReference type="PANTHER" id="PTHR37740:SF1">
    <property type="entry name" value="OS02G0193500 PROTEIN"/>
    <property type="match status" value="1"/>
</dbReference>
<organism evidence="4 5">
    <name type="scientific">Canna indica</name>
    <name type="common">Indian-shot</name>
    <dbReference type="NCBI Taxonomy" id="4628"/>
    <lineage>
        <taxon>Eukaryota</taxon>
        <taxon>Viridiplantae</taxon>
        <taxon>Streptophyta</taxon>
        <taxon>Embryophyta</taxon>
        <taxon>Tracheophyta</taxon>
        <taxon>Spermatophyta</taxon>
        <taxon>Magnoliopsida</taxon>
        <taxon>Liliopsida</taxon>
        <taxon>Zingiberales</taxon>
        <taxon>Cannaceae</taxon>
        <taxon>Canna</taxon>
    </lineage>
</organism>
<sequence length="265" mass="28943">MACQSQGTRRQDDPVLPSAAIVTLPPAYRQPTASLGKLRLTLMAPSWQRLRLATTERCQTTGQGRRRPPGFSFLPPVLLGSLLLAAAGVGVGWSEPRRSAVAVGCALCSVLALWRGDVSKMQDQRITSEEVSIVKSRKKKPMNQMASTVQIKGESGGNKEASNPPSRPQKGSKRSLKSDGSLPFQQTDRSTPDSFTDPSGSSDEYRALRRKYLLLEEESFSLDRELNEVDAEVKTLEDEKLALLDQLVVLEGLVDPSEIKHEGGL</sequence>
<protein>
    <submittedName>
        <fullName evidence="4">Uncharacterized protein</fullName>
    </submittedName>
</protein>
<evidence type="ECO:0000313" key="5">
    <source>
        <dbReference type="Proteomes" id="UP001327560"/>
    </source>
</evidence>
<feature type="compositionally biased region" description="Polar residues" evidence="2">
    <location>
        <begin position="183"/>
        <end position="202"/>
    </location>
</feature>
<feature type="coiled-coil region" evidence="1">
    <location>
        <begin position="219"/>
        <end position="246"/>
    </location>
</feature>
<keyword evidence="3" id="KW-0472">Membrane</keyword>
<keyword evidence="1" id="KW-0175">Coiled coil</keyword>
<dbReference type="PANTHER" id="PTHR37740">
    <property type="entry name" value="OS02G0193500 PROTEIN"/>
    <property type="match status" value="1"/>
</dbReference>
<dbReference type="EMBL" id="CP136892">
    <property type="protein sequence ID" value="WOL00842.1"/>
    <property type="molecule type" value="Genomic_DNA"/>
</dbReference>
<keyword evidence="5" id="KW-1185">Reference proteome</keyword>
<dbReference type="AlphaFoldDB" id="A0AAQ3K5V4"/>